<dbReference type="KEGG" id="bvz:BRAD3257_1815"/>
<keyword evidence="4 7" id="KW-0812">Transmembrane</keyword>
<reference evidence="9 10" key="1">
    <citation type="submission" date="2018-03" db="EMBL/GenBank/DDBJ databases">
        <authorList>
            <person name="Gully D."/>
        </authorList>
    </citation>
    <scope>NUCLEOTIDE SEQUENCE [LARGE SCALE GENOMIC DNA]</scope>
    <source>
        <strain evidence="9">ORS3257</strain>
    </source>
</reference>
<gene>
    <name evidence="9" type="ORF">BRAD3257_1815</name>
</gene>
<dbReference type="EMBL" id="LS398110">
    <property type="protein sequence ID" value="SPP92929.1"/>
    <property type="molecule type" value="Genomic_DNA"/>
</dbReference>
<dbReference type="Gene3D" id="1.10.3720.10">
    <property type="entry name" value="MetI-like"/>
    <property type="match status" value="1"/>
</dbReference>
<feature type="transmembrane region" description="Helical" evidence="7">
    <location>
        <begin position="191"/>
        <end position="212"/>
    </location>
</feature>
<comment type="subcellular location">
    <subcellularLocation>
        <location evidence="1 7">Cell membrane</location>
        <topology evidence="1 7">Multi-pass membrane protein</topology>
    </subcellularLocation>
</comment>
<evidence type="ECO:0000256" key="6">
    <source>
        <dbReference type="ARBA" id="ARBA00023136"/>
    </source>
</evidence>
<evidence type="ECO:0000313" key="10">
    <source>
        <dbReference type="Proteomes" id="UP000246085"/>
    </source>
</evidence>
<dbReference type="CDD" id="cd06261">
    <property type="entry name" value="TM_PBP2"/>
    <property type="match status" value="1"/>
</dbReference>
<evidence type="ECO:0000256" key="5">
    <source>
        <dbReference type="ARBA" id="ARBA00022989"/>
    </source>
</evidence>
<dbReference type="PROSITE" id="PS50928">
    <property type="entry name" value="ABC_TM1"/>
    <property type="match status" value="1"/>
</dbReference>
<evidence type="ECO:0000256" key="1">
    <source>
        <dbReference type="ARBA" id="ARBA00004651"/>
    </source>
</evidence>
<comment type="similarity">
    <text evidence="7">Belongs to the binding-protein-dependent transport system permease family.</text>
</comment>
<proteinExistence type="inferred from homology"/>
<keyword evidence="5 7" id="KW-1133">Transmembrane helix</keyword>
<dbReference type="InterPro" id="IPR000515">
    <property type="entry name" value="MetI-like"/>
</dbReference>
<evidence type="ECO:0000256" key="4">
    <source>
        <dbReference type="ARBA" id="ARBA00022692"/>
    </source>
</evidence>
<feature type="transmembrane region" description="Helical" evidence="7">
    <location>
        <begin position="111"/>
        <end position="133"/>
    </location>
</feature>
<dbReference type="GO" id="GO:0055085">
    <property type="term" value="P:transmembrane transport"/>
    <property type="evidence" value="ECO:0007669"/>
    <property type="project" value="InterPro"/>
</dbReference>
<evidence type="ECO:0000259" key="8">
    <source>
        <dbReference type="PROSITE" id="PS50928"/>
    </source>
</evidence>
<name>A0A2U3PUY1_9BRAD</name>
<organism evidence="9 10">
    <name type="scientific">Bradyrhizobium vignae</name>
    <dbReference type="NCBI Taxonomy" id="1549949"/>
    <lineage>
        <taxon>Bacteria</taxon>
        <taxon>Pseudomonadati</taxon>
        <taxon>Pseudomonadota</taxon>
        <taxon>Alphaproteobacteria</taxon>
        <taxon>Hyphomicrobiales</taxon>
        <taxon>Nitrobacteraceae</taxon>
        <taxon>Bradyrhizobium</taxon>
    </lineage>
</organism>
<protein>
    <submittedName>
        <fullName evidence="9">Binding-protein-dependent transport systems inner membrane component</fullName>
    </submittedName>
</protein>
<dbReference type="GO" id="GO:0005886">
    <property type="term" value="C:plasma membrane"/>
    <property type="evidence" value="ECO:0007669"/>
    <property type="project" value="UniProtKB-SubCell"/>
</dbReference>
<dbReference type="PANTHER" id="PTHR30151">
    <property type="entry name" value="ALKANE SULFONATE ABC TRANSPORTER-RELATED, MEMBRANE SUBUNIT"/>
    <property type="match status" value="1"/>
</dbReference>
<evidence type="ECO:0000256" key="7">
    <source>
        <dbReference type="RuleBase" id="RU363032"/>
    </source>
</evidence>
<evidence type="ECO:0000256" key="3">
    <source>
        <dbReference type="ARBA" id="ARBA00022475"/>
    </source>
</evidence>
<feature type="transmembrane region" description="Helical" evidence="7">
    <location>
        <begin position="21"/>
        <end position="43"/>
    </location>
</feature>
<dbReference type="RefSeq" id="WP_122401443.1">
    <property type="nucleotide sequence ID" value="NZ_LS398110.1"/>
</dbReference>
<dbReference type="PANTHER" id="PTHR30151:SF20">
    <property type="entry name" value="ABC TRANSPORTER PERMEASE PROTEIN HI_0355-RELATED"/>
    <property type="match status" value="1"/>
</dbReference>
<dbReference type="AlphaFoldDB" id="A0A2U3PUY1"/>
<keyword evidence="6 7" id="KW-0472">Membrane</keyword>
<dbReference type="SUPFAM" id="SSF161098">
    <property type="entry name" value="MetI-like"/>
    <property type="match status" value="1"/>
</dbReference>
<feature type="transmembrane region" description="Helical" evidence="7">
    <location>
        <begin position="139"/>
        <end position="161"/>
    </location>
</feature>
<accession>A0A2U3PUY1</accession>
<sequence>MSVAIERAPPDISQTVKTVGALLLPTLTILLLLLAWEAAVLWIEIPTYILPRPTQIGRQIVSDLATGAILPHLAATAIEVAAGLLIAAASGLLLGTLIGSSALIERTFYPIVLVVQTVPKVAIAPLLVIWFGYGISSKVATAALLGFFPVMVNVIAGIRAVDPRRIDLMRMMCARQWQIYVKVRLPNMLNYLFAGLEVAVVFCVIGAIVGEFVGSSVGLGSLIIQRQSQVDIAGVFSVLTYLSLTALALTVAVKAARTKIVFWV</sequence>
<feature type="domain" description="ABC transmembrane type-1" evidence="8">
    <location>
        <begin position="73"/>
        <end position="257"/>
    </location>
</feature>
<keyword evidence="3" id="KW-1003">Cell membrane</keyword>
<feature type="transmembrane region" description="Helical" evidence="7">
    <location>
        <begin position="80"/>
        <end position="104"/>
    </location>
</feature>
<dbReference type="Pfam" id="PF00528">
    <property type="entry name" value="BPD_transp_1"/>
    <property type="match status" value="1"/>
</dbReference>
<feature type="transmembrane region" description="Helical" evidence="7">
    <location>
        <begin position="232"/>
        <end position="253"/>
    </location>
</feature>
<dbReference type="Proteomes" id="UP000246085">
    <property type="component" value="Chromosome BRAD3257"/>
</dbReference>
<dbReference type="InterPro" id="IPR035906">
    <property type="entry name" value="MetI-like_sf"/>
</dbReference>
<keyword evidence="2 7" id="KW-0813">Transport</keyword>
<evidence type="ECO:0000256" key="2">
    <source>
        <dbReference type="ARBA" id="ARBA00022448"/>
    </source>
</evidence>
<evidence type="ECO:0000313" key="9">
    <source>
        <dbReference type="EMBL" id="SPP92929.1"/>
    </source>
</evidence>